<dbReference type="GO" id="GO:0006355">
    <property type="term" value="P:regulation of DNA-templated transcription"/>
    <property type="evidence" value="ECO:0007669"/>
    <property type="project" value="InterPro"/>
</dbReference>
<dbReference type="OrthoDB" id="5325at2"/>
<proteinExistence type="predicted"/>
<dbReference type="AlphaFoldDB" id="A0A397S014"/>
<name>A0A397S014_9MOLU</name>
<evidence type="ECO:0000313" key="2">
    <source>
        <dbReference type="Proteomes" id="UP000266506"/>
    </source>
</evidence>
<keyword evidence="2" id="KW-1185">Reference proteome</keyword>
<dbReference type="Gene3D" id="1.10.1220.10">
    <property type="entry name" value="Met repressor-like"/>
    <property type="match status" value="1"/>
</dbReference>
<dbReference type="InterPro" id="IPR007337">
    <property type="entry name" value="RelB/DinJ"/>
</dbReference>
<gene>
    <name evidence="1" type="ORF">EI71_00888</name>
</gene>
<organism evidence="1 2">
    <name type="scientific">Anaeroplasma bactoclasticum</name>
    <dbReference type="NCBI Taxonomy" id="2088"/>
    <lineage>
        <taxon>Bacteria</taxon>
        <taxon>Bacillati</taxon>
        <taxon>Mycoplasmatota</taxon>
        <taxon>Mollicutes</taxon>
        <taxon>Anaeroplasmatales</taxon>
        <taxon>Anaeroplasmataceae</taxon>
        <taxon>Anaeroplasma</taxon>
    </lineage>
</organism>
<reference evidence="1 2" key="1">
    <citation type="submission" date="2018-08" db="EMBL/GenBank/DDBJ databases">
        <title>Genomic Encyclopedia of Archaeal and Bacterial Type Strains, Phase II (KMG-II): from individual species to whole genera.</title>
        <authorList>
            <person name="Goeker M."/>
        </authorList>
    </citation>
    <scope>NUCLEOTIDE SEQUENCE [LARGE SCALE GENOMIC DNA]</scope>
    <source>
        <strain evidence="1 2">ATCC 27112</strain>
    </source>
</reference>
<dbReference type="EMBL" id="QXEV01000007">
    <property type="protein sequence ID" value="RIA77735.1"/>
    <property type="molecule type" value="Genomic_DNA"/>
</dbReference>
<comment type="caution">
    <text evidence="1">The sequence shown here is derived from an EMBL/GenBank/DDBJ whole genome shotgun (WGS) entry which is preliminary data.</text>
</comment>
<dbReference type="RefSeq" id="WP_119016042.1">
    <property type="nucleotide sequence ID" value="NZ_QXEV01000007.1"/>
</dbReference>
<dbReference type="Proteomes" id="UP000266506">
    <property type="component" value="Unassembled WGS sequence"/>
</dbReference>
<dbReference type="Pfam" id="PF04221">
    <property type="entry name" value="RelB"/>
    <property type="match status" value="1"/>
</dbReference>
<protein>
    <submittedName>
        <fullName evidence="1">Addiction module RelB/DinJ family antitoxin</fullName>
    </submittedName>
</protein>
<dbReference type="InParanoid" id="A0A397S014"/>
<evidence type="ECO:0000313" key="1">
    <source>
        <dbReference type="EMBL" id="RIA77735.1"/>
    </source>
</evidence>
<sequence length="102" mass="11568">MQKDATISLRIDSDLKNDVDKILKSLGIPMTTAITMYFNQIKMRNGIPFTPVISNIPKAYEDYTEDEIALMCDKAIEEHNNGTTISSEDVELNLRKKFNNAI</sequence>
<dbReference type="NCBIfam" id="TIGR02384">
    <property type="entry name" value="RelB_DinJ"/>
    <property type="match status" value="1"/>
</dbReference>
<accession>A0A397S014</accession>
<dbReference type="InterPro" id="IPR013321">
    <property type="entry name" value="Arc_rbn_hlx_hlx"/>
</dbReference>